<protein>
    <recommendedName>
        <fullName evidence="6">Chemotaxis protein CheW</fullName>
    </recommendedName>
</protein>
<organism evidence="4 5">
    <name type="scientific">Candidatus Tenderia electrophaga</name>
    <dbReference type="NCBI Taxonomy" id="1748243"/>
    <lineage>
        <taxon>Bacteria</taxon>
        <taxon>Pseudomonadati</taxon>
        <taxon>Pseudomonadota</taxon>
        <taxon>Gammaproteobacteria</taxon>
        <taxon>Candidatus Tenderiales</taxon>
        <taxon>Candidatus Tenderiaceae</taxon>
        <taxon>Candidatus Tenderia</taxon>
    </lineage>
</organism>
<dbReference type="SUPFAM" id="SSF50341">
    <property type="entry name" value="CheW-like"/>
    <property type="match status" value="1"/>
</dbReference>
<dbReference type="GO" id="GO:0000160">
    <property type="term" value="P:phosphorelay signal transduction system"/>
    <property type="evidence" value="ECO:0007669"/>
    <property type="project" value="InterPro"/>
</dbReference>
<dbReference type="InterPro" id="IPR011006">
    <property type="entry name" value="CheY-like_superfamily"/>
</dbReference>
<evidence type="ECO:0000259" key="3">
    <source>
        <dbReference type="PROSITE" id="PS50851"/>
    </source>
</evidence>
<accession>A0A0S2TAL6</accession>
<feature type="domain" description="Response regulatory" evidence="2">
    <location>
        <begin position="172"/>
        <end position="297"/>
    </location>
</feature>
<dbReference type="InterPro" id="IPR001789">
    <property type="entry name" value="Sig_transdc_resp-reg_receiver"/>
</dbReference>
<dbReference type="Pfam" id="PF01584">
    <property type="entry name" value="CheW"/>
    <property type="match status" value="1"/>
</dbReference>
<dbReference type="GO" id="GO:0006935">
    <property type="term" value="P:chemotaxis"/>
    <property type="evidence" value="ECO:0007669"/>
    <property type="project" value="InterPro"/>
</dbReference>
<dbReference type="Gene3D" id="2.30.30.40">
    <property type="entry name" value="SH3 Domains"/>
    <property type="match status" value="1"/>
</dbReference>
<reference evidence="4" key="1">
    <citation type="submission" date="2015-10" db="EMBL/GenBank/DDBJ databases">
        <title>Description of Candidatus Tenderia electrophaga gen. nov, sp. nov., an Uncultivated Electroautotroph from a Biocathode Enrichment.</title>
        <authorList>
            <person name="Eddie B.J."/>
            <person name="Malanoski A.P."/>
            <person name="Wang Z."/>
            <person name="Hall R.J."/>
            <person name="Oh S.D."/>
            <person name="Heiner C."/>
            <person name="Lin B."/>
            <person name="Strycharz-Glaven S.M."/>
        </authorList>
    </citation>
    <scope>NUCLEOTIDE SEQUENCE [LARGE SCALE GENOMIC DNA]</scope>
    <source>
        <strain evidence="4">NRL1</strain>
    </source>
</reference>
<dbReference type="SMART" id="SM00260">
    <property type="entry name" value="CheW"/>
    <property type="match status" value="1"/>
</dbReference>
<dbReference type="PANTHER" id="PTHR47233:SF3">
    <property type="entry name" value="CHEMOTAXIS PROTEIN CHEV"/>
    <property type="match status" value="1"/>
</dbReference>
<dbReference type="Gene3D" id="3.40.50.2300">
    <property type="match status" value="1"/>
</dbReference>
<keyword evidence="5" id="KW-1185">Reference proteome</keyword>
<dbReference type="PANTHER" id="PTHR47233">
    <property type="entry name" value="CHEMOTAXIS PROTEIN CHEV"/>
    <property type="match status" value="1"/>
</dbReference>
<dbReference type="PROSITE" id="PS50851">
    <property type="entry name" value="CHEW"/>
    <property type="match status" value="1"/>
</dbReference>
<gene>
    <name evidence="4" type="ORF">Tel_03035</name>
</gene>
<feature type="modified residue" description="4-aspartylphosphate" evidence="1">
    <location>
        <position position="230"/>
    </location>
</feature>
<dbReference type="SMART" id="SM00448">
    <property type="entry name" value="REC"/>
    <property type="match status" value="1"/>
</dbReference>
<feature type="domain" description="CheW-like" evidence="3">
    <location>
        <begin position="11"/>
        <end position="151"/>
    </location>
</feature>
<dbReference type="InterPro" id="IPR002545">
    <property type="entry name" value="CheW-lke_dom"/>
</dbReference>
<dbReference type="Pfam" id="PF00072">
    <property type="entry name" value="Response_reg"/>
    <property type="match status" value="1"/>
</dbReference>
<dbReference type="PIRSF" id="PIRSF002867">
    <property type="entry name" value="CheV"/>
    <property type="match status" value="1"/>
</dbReference>
<evidence type="ECO:0000259" key="2">
    <source>
        <dbReference type="PROSITE" id="PS50110"/>
    </source>
</evidence>
<dbReference type="InterPro" id="IPR036061">
    <property type="entry name" value="CheW-like_dom_sf"/>
</dbReference>
<dbReference type="PROSITE" id="PS50110">
    <property type="entry name" value="RESPONSE_REGULATORY"/>
    <property type="match status" value="1"/>
</dbReference>
<dbReference type="InterPro" id="IPR024181">
    <property type="entry name" value="Chemotax_regulator_CheV"/>
</dbReference>
<dbReference type="Proteomes" id="UP000055136">
    <property type="component" value="Chromosome"/>
</dbReference>
<evidence type="ECO:0008006" key="6">
    <source>
        <dbReference type="Google" id="ProtNLM"/>
    </source>
</evidence>
<dbReference type="KEGG" id="tee:Tel_03035"/>
<evidence type="ECO:0000313" key="4">
    <source>
        <dbReference type="EMBL" id="ALP52203.1"/>
    </source>
</evidence>
<sequence length="301" mass="33201">MQSSIKPSTTRLELLLFRLNTKQNFGINVLKVKEIIPRPALTQIPHSSPTVVGVAELRGKTVPIIDLALAIGRSGIRAETNAEQKVIIAEFSRSTQGFLVSGVDRIVVRDWNEVLPPPSGAASSFITGVIRMENQLVQLVDVEQVMHQVSDSDVAPQDQLDPALIAKLKDRNILVVDDSTVARNQTCRILDQLGIHHITARDGKEAMALIDTLTRDCDKATDCVPIVISDIEMPEMDGYQLTREIRANPRYQAMYILLHTSLDGKVNAEHARDAGADETLTKFEPDLLTEEVVKGLKQMAP</sequence>
<evidence type="ECO:0000256" key="1">
    <source>
        <dbReference type="PROSITE-ProRule" id="PRU00169"/>
    </source>
</evidence>
<dbReference type="EMBL" id="CP013099">
    <property type="protein sequence ID" value="ALP52203.1"/>
    <property type="molecule type" value="Genomic_DNA"/>
</dbReference>
<keyword evidence="1" id="KW-0597">Phosphoprotein</keyword>
<dbReference type="Gene3D" id="2.40.50.180">
    <property type="entry name" value="CheA-289, Domain 4"/>
    <property type="match status" value="1"/>
</dbReference>
<dbReference type="STRING" id="1748243.Tel_03035"/>
<proteinExistence type="predicted"/>
<name>A0A0S2TAL6_9GAMM</name>
<dbReference type="SUPFAM" id="SSF52172">
    <property type="entry name" value="CheY-like"/>
    <property type="match status" value="1"/>
</dbReference>
<evidence type="ECO:0000313" key="5">
    <source>
        <dbReference type="Proteomes" id="UP000055136"/>
    </source>
</evidence>
<dbReference type="AlphaFoldDB" id="A0A0S2TAL6"/>